<dbReference type="Proteomes" id="UP000054270">
    <property type="component" value="Unassembled WGS sequence"/>
</dbReference>
<feature type="region of interest" description="Disordered" evidence="1">
    <location>
        <begin position="51"/>
        <end position="114"/>
    </location>
</feature>
<feature type="compositionally biased region" description="Low complexity" evidence="1">
    <location>
        <begin position="96"/>
        <end position="110"/>
    </location>
</feature>
<gene>
    <name evidence="2" type="ORF">HYPSUDRAFT_218811</name>
</gene>
<feature type="region of interest" description="Disordered" evidence="1">
    <location>
        <begin position="1"/>
        <end position="26"/>
    </location>
</feature>
<evidence type="ECO:0000256" key="1">
    <source>
        <dbReference type="SAM" id="MobiDB-lite"/>
    </source>
</evidence>
<evidence type="ECO:0000313" key="3">
    <source>
        <dbReference type="Proteomes" id="UP000054270"/>
    </source>
</evidence>
<evidence type="ECO:0000313" key="2">
    <source>
        <dbReference type="EMBL" id="KJA17499.1"/>
    </source>
</evidence>
<protein>
    <submittedName>
        <fullName evidence="2">Uncharacterized protein</fullName>
    </submittedName>
</protein>
<dbReference type="AlphaFoldDB" id="A0A0D2NEK9"/>
<keyword evidence="3" id="KW-1185">Reference proteome</keyword>
<feature type="compositionally biased region" description="Basic and acidic residues" evidence="1">
    <location>
        <begin position="1"/>
        <end position="18"/>
    </location>
</feature>
<organism evidence="2 3">
    <name type="scientific">Hypholoma sublateritium (strain FD-334 SS-4)</name>
    <dbReference type="NCBI Taxonomy" id="945553"/>
    <lineage>
        <taxon>Eukaryota</taxon>
        <taxon>Fungi</taxon>
        <taxon>Dikarya</taxon>
        <taxon>Basidiomycota</taxon>
        <taxon>Agaricomycotina</taxon>
        <taxon>Agaricomycetes</taxon>
        <taxon>Agaricomycetidae</taxon>
        <taxon>Agaricales</taxon>
        <taxon>Agaricineae</taxon>
        <taxon>Strophariaceae</taxon>
        <taxon>Hypholoma</taxon>
    </lineage>
</organism>
<reference evidence="3" key="1">
    <citation type="submission" date="2014-04" db="EMBL/GenBank/DDBJ databases">
        <title>Evolutionary Origins and Diversification of the Mycorrhizal Mutualists.</title>
        <authorList>
            <consortium name="DOE Joint Genome Institute"/>
            <consortium name="Mycorrhizal Genomics Consortium"/>
            <person name="Kohler A."/>
            <person name="Kuo A."/>
            <person name="Nagy L.G."/>
            <person name="Floudas D."/>
            <person name="Copeland A."/>
            <person name="Barry K.W."/>
            <person name="Cichocki N."/>
            <person name="Veneault-Fourrey C."/>
            <person name="LaButti K."/>
            <person name="Lindquist E.A."/>
            <person name="Lipzen A."/>
            <person name="Lundell T."/>
            <person name="Morin E."/>
            <person name="Murat C."/>
            <person name="Riley R."/>
            <person name="Ohm R."/>
            <person name="Sun H."/>
            <person name="Tunlid A."/>
            <person name="Henrissat B."/>
            <person name="Grigoriev I.V."/>
            <person name="Hibbett D.S."/>
            <person name="Martin F."/>
        </authorList>
    </citation>
    <scope>NUCLEOTIDE SEQUENCE [LARGE SCALE GENOMIC DNA]</scope>
    <source>
        <strain evidence="3">FD-334 SS-4</strain>
    </source>
</reference>
<accession>A0A0D2NEK9</accession>
<sequence>MTTSVDRPKNAAIDDRTRTPFAQDPGVDALAVPTHAGHVISTLAVGSPALSALSSPRMPLNTLSRSPRTPRRRAVQQPAKPPALRSPYQSQTPLLPRARCAPASPSSASPINATPFALGSHAATQGRRPRSLRTQKCPALQLFPVSAAAHDAFCTRDPGSLYVWP</sequence>
<dbReference type="EMBL" id="KN817602">
    <property type="protein sequence ID" value="KJA17499.1"/>
    <property type="molecule type" value="Genomic_DNA"/>
</dbReference>
<proteinExistence type="predicted"/>
<name>A0A0D2NEK9_HYPSF</name>